<dbReference type="GO" id="GO:0008756">
    <property type="term" value="F:o-succinylbenzoate-CoA ligase activity"/>
    <property type="evidence" value="ECO:0007669"/>
    <property type="project" value="UniProtKB-EC"/>
</dbReference>
<dbReference type="Pfam" id="PF00501">
    <property type="entry name" value="AMP-binding"/>
    <property type="match status" value="2"/>
</dbReference>
<accession>A0A6J4TG14</accession>
<protein>
    <submittedName>
        <fullName evidence="3">O-succinylbenzoic acid--CoA ligase</fullName>
        <ecNumber evidence="3">6.2.1.26</ecNumber>
    </submittedName>
</protein>
<dbReference type="PANTHER" id="PTHR43201:SF32">
    <property type="entry name" value="2-SUCCINYLBENZOATE--COA LIGASE, CHLOROPLASTIC_PEROXISOMAL"/>
    <property type="match status" value="1"/>
</dbReference>
<dbReference type="SUPFAM" id="SSF56801">
    <property type="entry name" value="Acetyl-CoA synthetase-like"/>
    <property type="match status" value="1"/>
</dbReference>
<gene>
    <name evidence="3" type="ORF">AVDCRST_MAG53-3406</name>
</gene>
<dbReference type="GO" id="GO:0006631">
    <property type="term" value="P:fatty acid metabolic process"/>
    <property type="evidence" value="ECO:0007669"/>
    <property type="project" value="TreeGrafter"/>
</dbReference>
<dbReference type="Gene3D" id="3.40.50.980">
    <property type="match status" value="1"/>
</dbReference>
<dbReference type="GO" id="GO:0031956">
    <property type="term" value="F:medium-chain fatty acid-CoA ligase activity"/>
    <property type="evidence" value="ECO:0007669"/>
    <property type="project" value="TreeGrafter"/>
</dbReference>
<evidence type="ECO:0000313" key="3">
    <source>
        <dbReference type="EMBL" id="CAA9522353.1"/>
    </source>
</evidence>
<keyword evidence="3" id="KW-0436">Ligase</keyword>
<dbReference type="Pfam" id="PF13193">
    <property type="entry name" value="AMP-binding_C"/>
    <property type="match status" value="1"/>
</dbReference>
<evidence type="ECO:0000259" key="1">
    <source>
        <dbReference type="Pfam" id="PF00501"/>
    </source>
</evidence>
<dbReference type="Gene3D" id="3.30.300.30">
    <property type="match status" value="1"/>
</dbReference>
<dbReference type="InterPro" id="IPR042099">
    <property type="entry name" value="ANL_N_sf"/>
</dbReference>
<name>A0A6J4TG14_9ACTN</name>
<dbReference type="PANTHER" id="PTHR43201">
    <property type="entry name" value="ACYL-COA SYNTHETASE"/>
    <property type="match status" value="1"/>
</dbReference>
<reference evidence="3" key="1">
    <citation type="submission" date="2020-02" db="EMBL/GenBank/DDBJ databases">
        <authorList>
            <person name="Meier V. D."/>
        </authorList>
    </citation>
    <scope>NUCLEOTIDE SEQUENCE</scope>
    <source>
        <strain evidence="3">AVDCRST_MAG53</strain>
    </source>
</reference>
<feature type="domain" description="AMP-dependent synthetase/ligase" evidence="1">
    <location>
        <begin position="9"/>
        <end position="85"/>
    </location>
</feature>
<dbReference type="Gene3D" id="3.40.50.12780">
    <property type="entry name" value="N-terminal domain of ligase-like"/>
    <property type="match status" value="1"/>
</dbReference>
<proteinExistence type="predicted"/>
<dbReference type="InterPro" id="IPR045851">
    <property type="entry name" value="AMP-bd_C_sf"/>
</dbReference>
<dbReference type="InterPro" id="IPR025110">
    <property type="entry name" value="AMP-bd_C"/>
</dbReference>
<dbReference type="EMBL" id="CADCVR010000105">
    <property type="protein sequence ID" value="CAA9522353.1"/>
    <property type="molecule type" value="Genomic_DNA"/>
</dbReference>
<dbReference type="InterPro" id="IPR000873">
    <property type="entry name" value="AMP-dep_synth/lig_dom"/>
</dbReference>
<dbReference type="EC" id="6.2.1.26" evidence="3"/>
<dbReference type="InterPro" id="IPR020845">
    <property type="entry name" value="AMP-binding_CS"/>
</dbReference>
<feature type="domain" description="AMP-dependent synthetase/ligase" evidence="1">
    <location>
        <begin position="108"/>
        <end position="301"/>
    </location>
</feature>
<dbReference type="PROSITE" id="PS00455">
    <property type="entry name" value="AMP_BINDING"/>
    <property type="match status" value="1"/>
</dbReference>
<sequence length="422" mass="43070">MLVDAWLPRAARAHPERAAVNGLSYAELLRAARESSAALAARGVGPGDRVALAMAAGPDFVVALHATWLLGAVVVPHDLRLTPPERPPADHVVECLERASAGPGALAATHDLDAPALVLQTSGTSGTPKLVTLTFGNLLWSALGSAAALGVEPHDSWLCTLPLSHVGGLSIVVRSAISATHALVHPRFDADRALAALAADGVTLVSLVPTTLQRLLDAGLRAPGALRCALLGGAPAPPELLRRARSAGVPVAQTYGLTEACSQVTAQAPGDPAPDAGPPLFCTRVRIAADGEILASGPTVVGGGELATGDLGRLDPAGRLTVTGRKADTIVTGGENVAPAEVEAVLAAHLAVAEAAVHGRTHATWGEAVMATVVLRPGAAATEDELRRHCAARLAAFKVPKQVAFADALPRTRSGKLLRRAL</sequence>
<organism evidence="3">
    <name type="scientific">uncultured Solirubrobacteraceae bacterium</name>
    <dbReference type="NCBI Taxonomy" id="1162706"/>
    <lineage>
        <taxon>Bacteria</taxon>
        <taxon>Bacillati</taxon>
        <taxon>Actinomycetota</taxon>
        <taxon>Thermoleophilia</taxon>
        <taxon>Solirubrobacterales</taxon>
        <taxon>Solirubrobacteraceae</taxon>
        <taxon>environmental samples</taxon>
    </lineage>
</organism>
<feature type="domain" description="AMP-binding enzyme C-terminal" evidence="2">
    <location>
        <begin position="341"/>
        <end position="416"/>
    </location>
</feature>
<dbReference type="AlphaFoldDB" id="A0A6J4TG14"/>
<evidence type="ECO:0000259" key="2">
    <source>
        <dbReference type="Pfam" id="PF13193"/>
    </source>
</evidence>